<evidence type="ECO:0000259" key="2">
    <source>
        <dbReference type="PROSITE" id="PS50835"/>
    </source>
</evidence>
<dbReference type="InterPro" id="IPR013783">
    <property type="entry name" value="Ig-like_fold"/>
</dbReference>
<dbReference type="PANTHER" id="PTHR13817">
    <property type="entry name" value="TITIN"/>
    <property type="match status" value="1"/>
</dbReference>
<dbReference type="InterPro" id="IPR036179">
    <property type="entry name" value="Ig-like_dom_sf"/>
</dbReference>
<reference evidence="3" key="1">
    <citation type="submission" date="2025-08" db="UniProtKB">
        <authorList>
            <consortium name="Ensembl"/>
        </authorList>
    </citation>
    <scope>IDENTIFICATION</scope>
</reference>
<accession>A0A673X069</accession>
<keyword evidence="1" id="KW-0677">Repeat</keyword>
<keyword evidence="4" id="KW-1185">Reference proteome</keyword>
<dbReference type="PANTHER" id="PTHR13817:SF166">
    <property type="entry name" value="NEURONAL IGCAM-RELATED"/>
    <property type="match status" value="1"/>
</dbReference>
<dbReference type="Pfam" id="PF07679">
    <property type="entry name" value="I-set"/>
    <property type="match status" value="1"/>
</dbReference>
<feature type="domain" description="Ig-like" evidence="2">
    <location>
        <begin position="21"/>
        <end position="120"/>
    </location>
</feature>
<protein>
    <recommendedName>
        <fullName evidence="2">Ig-like domain-containing protein</fullName>
    </recommendedName>
</protein>
<dbReference type="SMART" id="SM00409">
    <property type="entry name" value="IG"/>
    <property type="match status" value="1"/>
</dbReference>
<dbReference type="InterPro" id="IPR007110">
    <property type="entry name" value="Ig-like_dom"/>
</dbReference>
<name>A0A673X069_SALTR</name>
<dbReference type="Ensembl" id="ENSSTUT00000015617.1">
    <property type="protein sequence ID" value="ENSSTUP00000014803.1"/>
    <property type="gene ID" value="ENSSTUG00000006822.1"/>
</dbReference>
<dbReference type="InParanoid" id="A0A673X069"/>
<dbReference type="Gene3D" id="2.60.40.10">
    <property type="entry name" value="Immunoglobulins"/>
    <property type="match status" value="1"/>
</dbReference>
<dbReference type="PROSITE" id="PS50835">
    <property type="entry name" value="IG_LIKE"/>
    <property type="match status" value="1"/>
</dbReference>
<reference evidence="3" key="2">
    <citation type="submission" date="2025-09" db="UniProtKB">
        <authorList>
            <consortium name="Ensembl"/>
        </authorList>
    </citation>
    <scope>IDENTIFICATION</scope>
</reference>
<dbReference type="GeneTree" id="ENSGT00940000177273"/>
<dbReference type="InterPro" id="IPR003598">
    <property type="entry name" value="Ig_sub2"/>
</dbReference>
<proteinExistence type="predicted"/>
<dbReference type="InterPro" id="IPR013098">
    <property type="entry name" value="Ig_I-set"/>
</dbReference>
<organism evidence="3 4">
    <name type="scientific">Salmo trutta</name>
    <name type="common">Brown trout</name>
    <dbReference type="NCBI Taxonomy" id="8032"/>
    <lineage>
        <taxon>Eukaryota</taxon>
        <taxon>Metazoa</taxon>
        <taxon>Chordata</taxon>
        <taxon>Craniata</taxon>
        <taxon>Vertebrata</taxon>
        <taxon>Euteleostomi</taxon>
        <taxon>Actinopterygii</taxon>
        <taxon>Neopterygii</taxon>
        <taxon>Teleostei</taxon>
        <taxon>Protacanthopterygii</taxon>
        <taxon>Salmoniformes</taxon>
        <taxon>Salmonidae</taxon>
        <taxon>Salmoninae</taxon>
        <taxon>Salmo</taxon>
    </lineage>
</organism>
<evidence type="ECO:0000313" key="4">
    <source>
        <dbReference type="Proteomes" id="UP000472277"/>
    </source>
</evidence>
<dbReference type="SUPFAM" id="SSF48726">
    <property type="entry name" value="Immunoglobulin"/>
    <property type="match status" value="1"/>
</dbReference>
<evidence type="ECO:0000256" key="1">
    <source>
        <dbReference type="ARBA" id="ARBA00022737"/>
    </source>
</evidence>
<dbReference type="SMART" id="SM00408">
    <property type="entry name" value="IGc2"/>
    <property type="match status" value="1"/>
</dbReference>
<sequence>RGLRSTGGGAWRPSELERAIPISFTQQLKNVQAEEGNSLTLRCELSKPGVPVEWRKGGELLKNGVKFQIRKRETISELQIWKADGVCTLVIINMSAIDTGVYTCEVVNTFGVSSYNGNITVENLETAFSCSLEPKSFCLILCKRYCCFSAYLLNCLCPLDWCFFF</sequence>
<dbReference type="InterPro" id="IPR050964">
    <property type="entry name" value="Striated_Muscle_Regulatory"/>
</dbReference>
<dbReference type="Proteomes" id="UP000472277">
    <property type="component" value="Chromosome 22"/>
</dbReference>
<dbReference type="InterPro" id="IPR003599">
    <property type="entry name" value="Ig_sub"/>
</dbReference>
<dbReference type="AlphaFoldDB" id="A0A673X069"/>
<evidence type="ECO:0000313" key="3">
    <source>
        <dbReference type="Ensembl" id="ENSSTUP00000014803.1"/>
    </source>
</evidence>